<dbReference type="Gene3D" id="3.40.50.300">
    <property type="entry name" value="P-loop containing nucleotide triphosphate hydrolases"/>
    <property type="match status" value="1"/>
</dbReference>
<dbReference type="InterPro" id="IPR051396">
    <property type="entry name" value="Bact_Antivir_Def_Nuclease"/>
</dbReference>
<comment type="caution">
    <text evidence="2">The sequence shown here is derived from an EMBL/GenBank/DDBJ whole genome shotgun (WGS) entry which is preliminary data.</text>
</comment>
<reference evidence="3" key="1">
    <citation type="journal article" date="2014" name="FEMS Microbiol. Lett.">
        <title>Draft Genomic DNA Sequence of the Facultatively Methylotrophic Bacterium Acidomonas methanolica type strain MB58.</title>
        <authorList>
            <person name="Higashiura N."/>
            <person name="Hadano H."/>
            <person name="Hirakawa H."/>
            <person name="Matsutani M."/>
            <person name="Takabe S."/>
            <person name="Matsushita K."/>
            <person name="Azuma Y."/>
        </authorList>
    </citation>
    <scope>NUCLEOTIDE SEQUENCE [LARGE SCALE GENOMIC DNA]</scope>
    <source>
        <strain evidence="3">MB58</strain>
    </source>
</reference>
<dbReference type="PANTHER" id="PTHR43581:SF4">
    <property type="entry name" value="ATP_GTP PHOSPHATASE"/>
    <property type="match status" value="1"/>
</dbReference>
<feature type="domain" description="Endonuclease GajA/Old nuclease/RecF-like AAA" evidence="1">
    <location>
        <begin position="1"/>
        <end position="445"/>
    </location>
</feature>
<dbReference type="InterPro" id="IPR041685">
    <property type="entry name" value="AAA_GajA/Old/RecF-like"/>
</dbReference>
<name>A0A023D8S6_ACIMT</name>
<dbReference type="EMBL" id="BAND01000104">
    <property type="protein sequence ID" value="GAJ30140.1"/>
    <property type="molecule type" value="Genomic_DNA"/>
</dbReference>
<gene>
    <name evidence="2" type="ORF">Amme_105_002</name>
</gene>
<dbReference type="AlphaFoldDB" id="A0A023D8S6"/>
<reference evidence="2 3" key="2">
    <citation type="journal article" date="2014" name="FEMS Microbiol. Lett.">
        <title>Draft genomic DNA sequence of the facultatively methylotrophic bacterium Acidomonas methanolica type strain MB58.</title>
        <authorList>
            <person name="Higashiura N."/>
            <person name="Hadano H."/>
            <person name="Hirakawa H."/>
            <person name="Matsutani M."/>
            <person name="Takabe S."/>
            <person name="Matsushita K."/>
            <person name="Azuma Y."/>
        </authorList>
    </citation>
    <scope>NUCLEOTIDE SEQUENCE [LARGE SCALE GENOMIC DNA]</scope>
    <source>
        <strain evidence="2 3">MB58</strain>
    </source>
</reference>
<dbReference type="OrthoDB" id="3322489at2"/>
<dbReference type="PANTHER" id="PTHR43581">
    <property type="entry name" value="ATP/GTP PHOSPHATASE"/>
    <property type="match status" value="1"/>
</dbReference>
<dbReference type="SUPFAM" id="SSF52540">
    <property type="entry name" value="P-loop containing nucleoside triphosphate hydrolases"/>
    <property type="match status" value="1"/>
</dbReference>
<dbReference type="RefSeq" id="WP_081797785.1">
    <property type="nucleotide sequence ID" value="NZ_BAND01000104.1"/>
</dbReference>
<proteinExistence type="predicted"/>
<evidence type="ECO:0000313" key="2">
    <source>
        <dbReference type="EMBL" id="GAJ30140.1"/>
    </source>
</evidence>
<sequence length="704" mass="78797">MHLIRYRVTNFRSVSDSGWIDANRVTALIGINESGKTNLLLPLWKLNPAGEGELKPNSDYPKGDYTDIRKNPKNYIFINAEFETGPLADHLAKISGHKVEHLRIAQVSKDFSGAFRINFPLYVPPKDLHSTSLVTLLQNAHDEIVGMAARAREASQKDAIVDAIATEINIINKLEEISANQLVETNDRLRAADPDNLAAATSIIVPRFRHLLEELGSHQNALSFPPPESSGEVFKEILAALPKFVYYSNYGNLDAEIYLPHVVDNLARSDLGGKEEAKARTLRVLFDFVGLKPEEILELGRDFRNTQRHPTDEEIAEIAEKKRERTNLLNSAETRLTKSFADWWKQGDYIFSFQADGDHFRIWVSDGKRPEKVELEDRSTGLQWFLCFYLVFLVEGQREHKNSILLLDEPGLSLHPLAQRDLSDFFDNLSRTNQLIFTTHSPFMVDADRLDRVRKVFVSEDGSTKASADLRRGNSDPRQQGATYAIYSALNMSIAESILLGCLPVIVEGPSDQHYLTAIKTILIAEKCISPKRELVFPPAHGANNAKVIASVLAGRNEELPYVLLDGDAAGQKMSRDLQNGVYQSAKARVIITDHFVGYPNSEIEDLFSSEFLAGVIDRWERRPETSFSDFVRAGAPIVPQIEAWAQENEIELPSGWKVEVARRAKERALLPSTTFDTETLARWTSLFEVIAASTAKKGTSGAG</sequence>
<protein>
    <recommendedName>
        <fullName evidence="1">Endonuclease GajA/Old nuclease/RecF-like AAA domain-containing protein</fullName>
    </recommendedName>
</protein>
<keyword evidence="3" id="KW-1185">Reference proteome</keyword>
<evidence type="ECO:0000259" key="1">
    <source>
        <dbReference type="Pfam" id="PF13175"/>
    </source>
</evidence>
<organism evidence="2 3">
    <name type="scientific">Acidomonas methanolica NBRC 104435</name>
    <dbReference type="NCBI Taxonomy" id="1231351"/>
    <lineage>
        <taxon>Bacteria</taxon>
        <taxon>Pseudomonadati</taxon>
        <taxon>Pseudomonadota</taxon>
        <taxon>Alphaproteobacteria</taxon>
        <taxon>Acetobacterales</taxon>
        <taxon>Acetobacteraceae</taxon>
        <taxon>Acidomonas</taxon>
    </lineage>
</organism>
<dbReference type="InterPro" id="IPR027417">
    <property type="entry name" value="P-loop_NTPase"/>
</dbReference>
<evidence type="ECO:0000313" key="3">
    <source>
        <dbReference type="Proteomes" id="UP000019760"/>
    </source>
</evidence>
<dbReference type="Proteomes" id="UP000019760">
    <property type="component" value="Unassembled WGS sequence"/>
</dbReference>
<dbReference type="Pfam" id="PF13175">
    <property type="entry name" value="AAA_15"/>
    <property type="match status" value="1"/>
</dbReference>
<accession>A0A023D8S6</accession>
<dbReference type="CDD" id="cd00267">
    <property type="entry name" value="ABC_ATPase"/>
    <property type="match status" value="1"/>
</dbReference>